<keyword evidence="1 3" id="KW-0808">Transferase</keyword>
<dbReference type="PANTHER" id="PTHR43015:SF1">
    <property type="entry name" value="D-RIBITOL-5-PHOSPHATE CYTIDYLYLTRANSFERASE"/>
    <property type="match status" value="1"/>
</dbReference>
<proteinExistence type="predicted"/>
<evidence type="ECO:0000313" key="4">
    <source>
        <dbReference type="Proteomes" id="UP000262969"/>
    </source>
</evidence>
<dbReference type="AlphaFoldDB" id="A0A3D2X9P6"/>
<dbReference type="SUPFAM" id="SSF53448">
    <property type="entry name" value="Nucleotide-diphospho-sugar transferases"/>
    <property type="match status" value="1"/>
</dbReference>
<keyword evidence="2 3" id="KW-0548">Nucleotidyltransferase</keyword>
<reference evidence="3 4" key="1">
    <citation type="journal article" date="2018" name="Nat. Biotechnol.">
        <title>A standardized bacterial taxonomy based on genome phylogeny substantially revises the tree of life.</title>
        <authorList>
            <person name="Parks D.H."/>
            <person name="Chuvochina M."/>
            <person name="Waite D.W."/>
            <person name="Rinke C."/>
            <person name="Skarshewski A."/>
            <person name="Chaumeil P.A."/>
            <person name="Hugenholtz P."/>
        </authorList>
    </citation>
    <scope>NUCLEOTIDE SEQUENCE [LARGE SCALE GENOMIC DNA]</scope>
    <source>
        <strain evidence="3">UBA11728</strain>
    </source>
</reference>
<feature type="non-terminal residue" evidence="3">
    <location>
        <position position="102"/>
    </location>
</feature>
<dbReference type="GO" id="GO:0070567">
    <property type="term" value="F:cytidylyltransferase activity"/>
    <property type="evidence" value="ECO:0007669"/>
    <property type="project" value="InterPro"/>
</dbReference>
<dbReference type="InterPro" id="IPR029044">
    <property type="entry name" value="Nucleotide-diphossugar_trans"/>
</dbReference>
<accession>A0A3D2X9P6</accession>
<sequence length="102" mass="11472">MEKVTAIVLAAGHGKRMKSSVSKQYMLLRDKPVLYYSLKAFENSLVTDIIVVVGKDDISYVKEEIIKPYGFHKVAHVVEGGSERYLSVLNGLNRINDPDYVL</sequence>
<dbReference type="Pfam" id="PF01128">
    <property type="entry name" value="IspD"/>
    <property type="match status" value="1"/>
</dbReference>
<name>A0A3D2X9P6_9FIRM</name>
<gene>
    <name evidence="3" type="ORF">DHW61_15150</name>
</gene>
<evidence type="ECO:0000313" key="3">
    <source>
        <dbReference type="EMBL" id="HCL03716.1"/>
    </source>
</evidence>
<dbReference type="GO" id="GO:0005829">
    <property type="term" value="C:cytosol"/>
    <property type="evidence" value="ECO:0007669"/>
    <property type="project" value="TreeGrafter"/>
</dbReference>
<comment type="caution">
    <text evidence="3">The sequence shown here is derived from an EMBL/GenBank/DDBJ whole genome shotgun (WGS) entry which is preliminary data.</text>
</comment>
<dbReference type="Gene3D" id="3.90.550.10">
    <property type="entry name" value="Spore Coat Polysaccharide Biosynthesis Protein SpsA, Chain A"/>
    <property type="match status" value="1"/>
</dbReference>
<dbReference type="EMBL" id="DPVV01000501">
    <property type="protein sequence ID" value="HCL03716.1"/>
    <property type="molecule type" value="Genomic_DNA"/>
</dbReference>
<protein>
    <submittedName>
        <fullName evidence="3">2-C-methyl-D-erythritol 4-phosphate cytidylyltransferase</fullName>
    </submittedName>
</protein>
<evidence type="ECO:0000256" key="2">
    <source>
        <dbReference type="ARBA" id="ARBA00022695"/>
    </source>
</evidence>
<dbReference type="InterPro" id="IPR034683">
    <property type="entry name" value="IspD/TarI"/>
</dbReference>
<dbReference type="Proteomes" id="UP000262969">
    <property type="component" value="Unassembled WGS sequence"/>
</dbReference>
<organism evidence="3 4">
    <name type="scientific">Lachnoclostridium phytofermentans</name>
    <dbReference type="NCBI Taxonomy" id="66219"/>
    <lineage>
        <taxon>Bacteria</taxon>
        <taxon>Bacillati</taxon>
        <taxon>Bacillota</taxon>
        <taxon>Clostridia</taxon>
        <taxon>Lachnospirales</taxon>
        <taxon>Lachnospiraceae</taxon>
    </lineage>
</organism>
<evidence type="ECO:0000256" key="1">
    <source>
        <dbReference type="ARBA" id="ARBA00022679"/>
    </source>
</evidence>
<dbReference type="PANTHER" id="PTHR43015">
    <property type="entry name" value="D-RIBITOL-5-PHOSPHATE CYTIDYLYLTRANSFERASE"/>
    <property type="match status" value="1"/>
</dbReference>